<comment type="subcellular location">
    <subcellularLocation>
        <location evidence="1">Membrane</location>
        <topology evidence="1">Multi-pass membrane protein</topology>
    </subcellularLocation>
</comment>
<dbReference type="PROSITE" id="PS50893">
    <property type="entry name" value="ABC_TRANSPORTER_2"/>
    <property type="match status" value="1"/>
</dbReference>
<feature type="domain" description="ABC transporter" evidence="12">
    <location>
        <begin position="66"/>
        <end position="310"/>
    </location>
</feature>
<feature type="transmembrane region" description="Helical" evidence="11">
    <location>
        <begin position="420"/>
        <end position="441"/>
    </location>
</feature>
<dbReference type="InterPro" id="IPR043926">
    <property type="entry name" value="ABCG_dom"/>
</dbReference>
<dbReference type="AlphaFoldDB" id="A0A6A4NVV8"/>
<feature type="transmembrane region" description="Helical" evidence="11">
    <location>
        <begin position="646"/>
        <end position="667"/>
    </location>
</feature>
<dbReference type="FunFam" id="3.40.50.300:FF:000504">
    <property type="entry name" value="ABC transporter G family member 11"/>
    <property type="match status" value="1"/>
</dbReference>
<dbReference type="GO" id="GO:0005524">
    <property type="term" value="F:ATP binding"/>
    <property type="evidence" value="ECO:0007669"/>
    <property type="project" value="UniProtKB-KW"/>
</dbReference>
<dbReference type="Pfam" id="PF00005">
    <property type="entry name" value="ABC_tran"/>
    <property type="match status" value="1"/>
</dbReference>
<proteinExistence type="inferred from homology"/>
<feature type="transmembrane region" description="Helical" evidence="11">
    <location>
        <begin position="588"/>
        <end position="608"/>
    </location>
</feature>
<dbReference type="EMBL" id="WOCE01000019">
    <property type="protein sequence ID" value="KAE9593442.1"/>
    <property type="molecule type" value="Genomic_DNA"/>
</dbReference>
<evidence type="ECO:0000256" key="6">
    <source>
        <dbReference type="ARBA" id="ARBA00022741"/>
    </source>
</evidence>
<keyword evidence="14" id="KW-1185">Reference proteome</keyword>
<keyword evidence="3" id="KW-0813">Transport</keyword>
<dbReference type="PANTHER" id="PTHR48042:SF15">
    <property type="entry name" value="ABC TRANSPORTER G FAMILY MEMBER 13"/>
    <property type="match status" value="1"/>
</dbReference>
<dbReference type="Gene3D" id="3.40.50.300">
    <property type="entry name" value="P-loop containing nucleotide triphosphate hydrolases"/>
    <property type="match status" value="1"/>
</dbReference>
<evidence type="ECO:0000256" key="3">
    <source>
        <dbReference type="ARBA" id="ARBA00022448"/>
    </source>
</evidence>
<comment type="similarity">
    <text evidence="2">Belongs to the ABC transporter superfamily. ABCG family. Eye pigment precursor importer (TC 3.A.1.204) subfamily.</text>
</comment>
<evidence type="ECO:0000256" key="4">
    <source>
        <dbReference type="ARBA" id="ARBA00022553"/>
    </source>
</evidence>
<feature type="region of interest" description="Disordered" evidence="10">
    <location>
        <begin position="696"/>
        <end position="724"/>
    </location>
</feature>
<feature type="transmembrane region" description="Helical" evidence="11">
    <location>
        <begin position="491"/>
        <end position="518"/>
    </location>
</feature>
<dbReference type="GO" id="GO:0016020">
    <property type="term" value="C:membrane"/>
    <property type="evidence" value="ECO:0007669"/>
    <property type="project" value="UniProtKB-SubCell"/>
</dbReference>
<dbReference type="CDD" id="cd03213">
    <property type="entry name" value="ABCG_EPDR"/>
    <property type="match status" value="1"/>
</dbReference>
<feature type="compositionally biased region" description="Polar residues" evidence="10">
    <location>
        <begin position="711"/>
        <end position="724"/>
    </location>
</feature>
<evidence type="ECO:0000313" key="14">
    <source>
        <dbReference type="Proteomes" id="UP000447434"/>
    </source>
</evidence>
<dbReference type="Pfam" id="PF19055">
    <property type="entry name" value="ABC2_membrane_7"/>
    <property type="match status" value="1"/>
</dbReference>
<evidence type="ECO:0000313" key="13">
    <source>
        <dbReference type="EMBL" id="KAE9593442.1"/>
    </source>
</evidence>
<dbReference type="OrthoDB" id="66620at2759"/>
<evidence type="ECO:0000256" key="2">
    <source>
        <dbReference type="ARBA" id="ARBA00005814"/>
    </source>
</evidence>
<dbReference type="InterPro" id="IPR003439">
    <property type="entry name" value="ABC_transporter-like_ATP-bd"/>
</dbReference>
<organism evidence="13 14">
    <name type="scientific">Lupinus albus</name>
    <name type="common">White lupine</name>
    <name type="synonym">Lupinus termis</name>
    <dbReference type="NCBI Taxonomy" id="3870"/>
    <lineage>
        <taxon>Eukaryota</taxon>
        <taxon>Viridiplantae</taxon>
        <taxon>Streptophyta</taxon>
        <taxon>Embryophyta</taxon>
        <taxon>Tracheophyta</taxon>
        <taxon>Spermatophyta</taxon>
        <taxon>Magnoliopsida</taxon>
        <taxon>eudicotyledons</taxon>
        <taxon>Gunneridae</taxon>
        <taxon>Pentapetalae</taxon>
        <taxon>rosids</taxon>
        <taxon>fabids</taxon>
        <taxon>Fabales</taxon>
        <taxon>Fabaceae</taxon>
        <taxon>Papilionoideae</taxon>
        <taxon>50 kb inversion clade</taxon>
        <taxon>genistoids sensu lato</taxon>
        <taxon>core genistoids</taxon>
        <taxon>Genisteae</taxon>
        <taxon>Lupinus</taxon>
    </lineage>
</organism>
<keyword evidence="9 11" id="KW-0472">Membrane</keyword>
<dbReference type="Proteomes" id="UP000447434">
    <property type="component" value="Chromosome 19"/>
</dbReference>
<feature type="transmembrane region" description="Helical" evidence="11">
    <location>
        <begin position="530"/>
        <end position="552"/>
    </location>
</feature>
<dbReference type="InterPro" id="IPR052215">
    <property type="entry name" value="Plant_ABCG"/>
</dbReference>
<accession>A0A6A4NVV8</accession>
<feature type="transmembrane region" description="Helical" evidence="11">
    <location>
        <begin position="558"/>
        <end position="579"/>
    </location>
</feature>
<dbReference type="PROSITE" id="PS00211">
    <property type="entry name" value="ABC_TRANSPORTER_1"/>
    <property type="match status" value="1"/>
</dbReference>
<evidence type="ECO:0000256" key="10">
    <source>
        <dbReference type="SAM" id="MobiDB-lite"/>
    </source>
</evidence>
<protein>
    <submittedName>
        <fullName evidence="13">Putative sulfate-transporting ATPase</fullName>
    </submittedName>
</protein>
<name>A0A6A4NVV8_LUPAL</name>
<dbReference type="SUPFAM" id="SSF52540">
    <property type="entry name" value="P-loop containing nucleoside triphosphate hydrolases"/>
    <property type="match status" value="1"/>
</dbReference>
<keyword evidence="5 11" id="KW-0812">Transmembrane</keyword>
<dbReference type="GO" id="GO:0140359">
    <property type="term" value="F:ABC-type transporter activity"/>
    <property type="evidence" value="ECO:0007669"/>
    <property type="project" value="InterPro"/>
</dbReference>
<keyword evidence="6" id="KW-0547">Nucleotide-binding</keyword>
<dbReference type="Pfam" id="PF01061">
    <property type="entry name" value="ABC2_membrane"/>
    <property type="match status" value="1"/>
</dbReference>
<dbReference type="GO" id="GO:0009651">
    <property type="term" value="P:response to salt stress"/>
    <property type="evidence" value="ECO:0007669"/>
    <property type="project" value="UniProtKB-ARBA"/>
</dbReference>
<dbReference type="InterPro" id="IPR013525">
    <property type="entry name" value="ABC2_TM"/>
</dbReference>
<evidence type="ECO:0000259" key="12">
    <source>
        <dbReference type="PROSITE" id="PS50893"/>
    </source>
</evidence>
<evidence type="ECO:0000256" key="1">
    <source>
        <dbReference type="ARBA" id="ARBA00004141"/>
    </source>
</evidence>
<dbReference type="InterPro" id="IPR003593">
    <property type="entry name" value="AAA+_ATPase"/>
</dbReference>
<evidence type="ECO:0000256" key="8">
    <source>
        <dbReference type="ARBA" id="ARBA00022989"/>
    </source>
</evidence>
<reference evidence="14" key="1">
    <citation type="journal article" date="2020" name="Nat. Commun.">
        <title>Genome sequence of the cluster root forming white lupin.</title>
        <authorList>
            <person name="Hufnagel B."/>
            <person name="Marques A."/>
            <person name="Soriano A."/>
            <person name="Marques L."/>
            <person name="Divol F."/>
            <person name="Doumas P."/>
            <person name="Sallet E."/>
            <person name="Mancinotti D."/>
            <person name="Carrere S."/>
            <person name="Marande W."/>
            <person name="Arribat S."/>
            <person name="Keller J."/>
            <person name="Huneau C."/>
            <person name="Blein T."/>
            <person name="Aime D."/>
            <person name="Laguerre M."/>
            <person name="Taylor J."/>
            <person name="Schubert V."/>
            <person name="Nelson M."/>
            <person name="Geu-Flores F."/>
            <person name="Crespi M."/>
            <person name="Gallardo-Guerrero K."/>
            <person name="Delaux P.-M."/>
            <person name="Salse J."/>
            <person name="Berges H."/>
            <person name="Guyot R."/>
            <person name="Gouzy J."/>
            <person name="Peret B."/>
        </authorList>
    </citation>
    <scope>NUCLEOTIDE SEQUENCE [LARGE SCALE GENOMIC DNA]</scope>
    <source>
        <strain evidence="14">cv. Amiga</strain>
    </source>
</reference>
<feature type="transmembrane region" description="Helical" evidence="11">
    <location>
        <begin position="448"/>
        <end position="471"/>
    </location>
</feature>
<evidence type="ECO:0000256" key="7">
    <source>
        <dbReference type="ARBA" id="ARBA00022840"/>
    </source>
</evidence>
<keyword evidence="7" id="KW-0067">ATP-binding</keyword>
<comment type="caution">
    <text evidence="13">The sequence shown here is derived from an EMBL/GenBank/DDBJ whole genome shotgun (WGS) entry which is preliminary data.</text>
</comment>
<keyword evidence="4" id="KW-0597">Phosphoprotein</keyword>
<dbReference type="InterPro" id="IPR027417">
    <property type="entry name" value="P-loop_NTPase"/>
</dbReference>
<dbReference type="GO" id="GO:0016887">
    <property type="term" value="F:ATP hydrolysis activity"/>
    <property type="evidence" value="ECO:0007669"/>
    <property type="project" value="InterPro"/>
</dbReference>
<evidence type="ECO:0000256" key="9">
    <source>
        <dbReference type="ARBA" id="ARBA00023136"/>
    </source>
</evidence>
<evidence type="ECO:0000256" key="5">
    <source>
        <dbReference type="ARBA" id="ARBA00022692"/>
    </source>
</evidence>
<sequence length="724" mass="81441">MTIYLTIHLYIVTTKLPTLPSNTIFFFFSKREMEIEQDYTSNGNSSVTNIDYEMRIRDNKKGMMYLVWEELSVVVPNFGNGHTKRLLNGLSGYAEPNRIMAIMGPSGSGKSTLLDALAGRLSRNVIMSGKVLLNGKKRKLDCGGVAYVTQEDILLGTLTVRETISYSANLRLPASMTKEEINDIVEGTIMEMGLQECADRILGNWHLRGISGGEKKRLSIALEILTRPNLLFLDEPTSGLDSASAYFVVQTLRNIAHDGKTVISSIHQPSSEVFALFDDLFLLSGGQTIYIGPAERALEFFAKAGFPCPSRRNPSDHFLRCINSDFDTVTTAMMTSKKMHEPKSEASLMNLKTEEIKVKLIEKYRWSEYATAARARIKEISNTEGDDGESKSKSQAKWWKQLSTLTKRSFVNMCRDVGYYWIRVTIYIALSVCVGTVFFEVGTSYNAIFARGACGAFISGFMTFMSIGGFPSFIEEMKVFSKERINGHYGIAVYILSNFLSSFPFVAMMSIASGTITYYMVKFRPEFSHLLYICLDLIGCIAIVESSMMIIASLVPNFLMGLIIGAGYIGVMMMTAGYFRQIHDLPKIFWRYPISYINFSAWGLQGAFKNDMIGLKFDPLIPGGPKLEGEIILTTMLGMRVDYSKWWDLAVIIIILIMLRVLFFFVLKFKERASPLVHSIYAKQALQCMKKRPSFRKVPPSFPSKRHQSLYPMSSQEGLTSPIH</sequence>
<dbReference type="InterPro" id="IPR017871">
    <property type="entry name" value="ABC_transporter-like_CS"/>
</dbReference>
<dbReference type="SMART" id="SM00382">
    <property type="entry name" value="AAA"/>
    <property type="match status" value="1"/>
</dbReference>
<gene>
    <name evidence="13" type="ORF">Lalb_Chr19g0139771</name>
</gene>
<dbReference type="PANTHER" id="PTHR48042">
    <property type="entry name" value="ABC TRANSPORTER G FAMILY MEMBER 11"/>
    <property type="match status" value="1"/>
</dbReference>
<keyword evidence="8 11" id="KW-1133">Transmembrane helix</keyword>
<evidence type="ECO:0000256" key="11">
    <source>
        <dbReference type="SAM" id="Phobius"/>
    </source>
</evidence>